<comment type="subcellular location">
    <subcellularLocation>
        <location evidence="1">Cell outer membrane</location>
        <topology evidence="1">Multi-pass membrane protein</topology>
    </subcellularLocation>
</comment>
<dbReference type="Proteomes" id="UP000661077">
    <property type="component" value="Unassembled WGS sequence"/>
</dbReference>
<evidence type="ECO:0000259" key="2">
    <source>
        <dbReference type="Pfam" id="PF07715"/>
    </source>
</evidence>
<dbReference type="Pfam" id="PF07715">
    <property type="entry name" value="Plug"/>
    <property type="match status" value="1"/>
</dbReference>
<gene>
    <name evidence="3" type="ORF">JM946_12915</name>
</gene>
<feature type="domain" description="TonB-dependent receptor plug" evidence="2">
    <location>
        <begin position="24"/>
        <end position="133"/>
    </location>
</feature>
<evidence type="ECO:0000313" key="3">
    <source>
        <dbReference type="EMBL" id="MBM0105660.1"/>
    </source>
</evidence>
<dbReference type="InterPro" id="IPR039426">
    <property type="entry name" value="TonB-dep_rcpt-like"/>
</dbReference>
<evidence type="ECO:0000313" key="4">
    <source>
        <dbReference type="Proteomes" id="UP000661077"/>
    </source>
</evidence>
<keyword evidence="1" id="KW-0812">Transmembrane</keyword>
<name>A0ABS1WXF4_9GAMM</name>
<reference evidence="3 4" key="1">
    <citation type="journal article" date="2021" name="Int. J. Syst. Evol. Microbiol.">
        <title>Steroidobacter gossypii sp. nov., isolated from soil of cotton cropping field.</title>
        <authorList>
            <person name="Huang R."/>
            <person name="Yang S."/>
            <person name="Zhen C."/>
            <person name="Liu W."/>
        </authorList>
    </citation>
    <scope>NUCLEOTIDE SEQUENCE [LARGE SCALE GENOMIC DNA]</scope>
    <source>
        <strain evidence="3 4">S1-65</strain>
    </source>
</reference>
<evidence type="ECO:0000256" key="1">
    <source>
        <dbReference type="PROSITE-ProRule" id="PRU01360"/>
    </source>
</evidence>
<dbReference type="Gene3D" id="2.170.130.10">
    <property type="entry name" value="TonB-dependent receptor, plug domain"/>
    <property type="match status" value="1"/>
</dbReference>
<dbReference type="PANTHER" id="PTHR47234:SF3">
    <property type="entry name" value="SECRETIN_TONB SHORT N-TERMINAL DOMAIN-CONTAINING PROTEIN"/>
    <property type="match status" value="1"/>
</dbReference>
<keyword evidence="4" id="KW-1185">Reference proteome</keyword>
<sequence length="251" mass="26559">MFLERLSALPSPIQLRAGIIAAAHVEQLRESGAITTNQALSKLHPSFNFPQGQNAVKGQGVRSASLRGVGPAYTMVLVNGKRRHLSAQLSGTDPWPAAQVVDINTIPVNAIERVEVLRDGAAAQYGSDAIAGVINIVLRKDASHSELGGRYGGYSDGGGETHQLLGNIATGLGDDGFVNVSIDRLKNDNGRSQRSRLKMLLLFVAVVLQLSLFRETASQTSASPALARASVGISLAMWFSVAMGGRMIGFI</sequence>
<keyword evidence="1" id="KW-0813">Transport</keyword>
<dbReference type="PROSITE" id="PS52016">
    <property type="entry name" value="TONB_DEPENDENT_REC_3"/>
    <property type="match status" value="1"/>
</dbReference>
<dbReference type="EMBL" id="JAEVLS010000002">
    <property type="protein sequence ID" value="MBM0105660.1"/>
    <property type="molecule type" value="Genomic_DNA"/>
</dbReference>
<dbReference type="InterPro" id="IPR037066">
    <property type="entry name" value="Plug_dom_sf"/>
</dbReference>
<comment type="similarity">
    <text evidence="1">Belongs to the TonB-dependent receptor family.</text>
</comment>
<dbReference type="RefSeq" id="WP_203167909.1">
    <property type="nucleotide sequence ID" value="NZ_JAEVLS010000002.1"/>
</dbReference>
<dbReference type="InterPro" id="IPR012910">
    <property type="entry name" value="Plug_dom"/>
</dbReference>
<proteinExistence type="inferred from homology"/>
<keyword evidence="1" id="KW-0998">Cell outer membrane</keyword>
<dbReference type="PANTHER" id="PTHR47234">
    <property type="match status" value="1"/>
</dbReference>
<keyword evidence="1" id="KW-1134">Transmembrane beta strand</keyword>
<organism evidence="3 4">
    <name type="scientific">Steroidobacter gossypii</name>
    <dbReference type="NCBI Taxonomy" id="2805490"/>
    <lineage>
        <taxon>Bacteria</taxon>
        <taxon>Pseudomonadati</taxon>
        <taxon>Pseudomonadota</taxon>
        <taxon>Gammaproteobacteria</taxon>
        <taxon>Steroidobacterales</taxon>
        <taxon>Steroidobacteraceae</taxon>
        <taxon>Steroidobacter</taxon>
    </lineage>
</organism>
<keyword evidence="3" id="KW-0675">Receptor</keyword>
<dbReference type="SUPFAM" id="SSF56935">
    <property type="entry name" value="Porins"/>
    <property type="match status" value="1"/>
</dbReference>
<keyword evidence="1" id="KW-0472">Membrane</keyword>
<protein>
    <submittedName>
        <fullName evidence="3">TonB-dependent receptor plug domain-containing protein</fullName>
    </submittedName>
</protein>
<comment type="caution">
    <text evidence="3">The sequence shown here is derived from an EMBL/GenBank/DDBJ whole genome shotgun (WGS) entry which is preliminary data.</text>
</comment>
<accession>A0ABS1WXF4</accession>